<keyword evidence="4" id="KW-0808">Transferase</keyword>
<keyword evidence="1" id="KW-0862">Zinc</keyword>
<dbReference type="PROSITE" id="PS50158">
    <property type="entry name" value="ZF_CCHC"/>
    <property type="match status" value="1"/>
</dbReference>
<organism evidence="4 5">
    <name type="scientific">Tanacetum coccineum</name>
    <dbReference type="NCBI Taxonomy" id="301880"/>
    <lineage>
        <taxon>Eukaryota</taxon>
        <taxon>Viridiplantae</taxon>
        <taxon>Streptophyta</taxon>
        <taxon>Embryophyta</taxon>
        <taxon>Tracheophyta</taxon>
        <taxon>Spermatophyta</taxon>
        <taxon>Magnoliopsida</taxon>
        <taxon>eudicotyledons</taxon>
        <taxon>Gunneridae</taxon>
        <taxon>Pentapetalae</taxon>
        <taxon>asterids</taxon>
        <taxon>campanulids</taxon>
        <taxon>Asterales</taxon>
        <taxon>Asteraceae</taxon>
        <taxon>Asteroideae</taxon>
        <taxon>Anthemideae</taxon>
        <taxon>Anthemidinae</taxon>
        <taxon>Tanacetum</taxon>
    </lineage>
</organism>
<name>A0ABQ5J272_9ASTR</name>
<dbReference type="InterPro" id="IPR001878">
    <property type="entry name" value="Znf_CCHC"/>
</dbReference>
<evidence type="ECO:0000313" key="4">
    <source>
        <dbReference type="EMBL" id="GJU06585.1"/>
    </source>
</evidence>
<feature type="compositionally biased region" description="Polar residues" evidence="2">
    <location>
        <begin position="184"/>
        <end position="195"/>
    </location>
</feature>
<dbReference type="Gene3D" id="4.10.60.10">
    <property type="entry name" value="Zinc finger, CCHC-type"/>
    <property type="match status" value="1"/>
</dbReference>
<dbReference type="SMART" id="SM00343">
    <property type="entry name" value="ZnF_C2HC"/>
    <property type="match status" value="1"/>
</dbReference>
<dbReference type="SUPFAM" id="SSF57756">
    <property type="entry name" value="Retrovirus zinc finger-like domains"/>
    <property type="match status" value="1"/>
</dbReference>
<keyword evidence="1" id="KW-0479">Metal-binding</keyword>
<dbReference type="EMBL" id="BQNB010021454">
    <property type="protein sequence ID" value="GJU06585.1"/>
    <property type="molecule type" value="Genomic_DNA"/>
</dbReference>
<keyword evidence="4" id="KW-0695">RNA-directed DNA polymerase</keyword>
<dbReference type="Pfam" id="PF00098">
    <property type="entry name" value="zf-CCHC"/>
    <property type="match status" value="1"/>
</dbReference>
<feature type="domain" description="CCHC-type" evidence="3">
    <location>
        <begin position="224"/>
        <end position="239"/>
    </location>
</feature>
<accession>A0ABQ5J272</accession>
<gene>
    <name evidence="4" type="ORF">Tco_1123015</name>
</gene>
<proteinExistence type="predicted"/>
<dbReference type="GO" id="GO:0003964">
    <property type="term" value="F:RNA-directed DNA polymerase activity"/>
    <property type="evidence" value="ECO:0007669"/>
    <property type="project" value="UniProtKB-KW"/>
</dbReference>
<reference evidence="4" key="2">
    <citation type="submission" date="2022-01" db="EMBL/GenBank/DDBJ databases">
        <authorList>
            <person name="Yamashiro T."/>
            <person name="Shiraishi A."/>
            <person name="Satake H."/>
            <person name="Nakayama K."/>
        </authorList>
    </citation>
    <scope>NUCLEOTIDE SEQUENCE</scope>
</reference>
<evidence type="ECO:0000256" key="1">
    <source>
        <dbReference type="PROSITE-ProRule" id="PRU00047"/>
    </source>
</evidence>
<keyword evidence="5" id="KW-1185">Reference proteome</keyword>
<feature type="region of interest" description="Disordered" evidence="2">
    <location>
        <begin position="184"/>
        <end position="215"/>
    </location>
</feature>
<evidence type="ECO:0000259" key="3">
    <source>
        <dbReference type="PROSITE" id="PS50158"/>
    </source>
</evidence>
<keyword evidence="1" id="KW-0863">Zinc-finger</keyword>
<comment type="caution">
    <text evidence="4">The sequence shown here is derived from an EMBL/GenBank/DDBJ whole genome shotgun (WGS) entry which is preliminary data.</text>
</comment>
<sequence>MSRDVITVGSTMRIPLLYHFEYSQWRERFMNNLEEQTDGEAMIHSITHGEYPLPVVTQVSLAGTAPNALPILKDPKFNDTAQELWDALERQMRGSEYGEQDRKAAILYEYETFKATEGEQLLDTYPLALVVEKIKVSKDREKVVVHSESEESDDEDISDLKKITTLLAKAINWKKYYVKPTNNNLRTSSASTSANKKPEYVKSEEKKDDKKEDEKKRDISKVNCYNCNKEGHFAKDCKKAKVKDYNYYKTKMLLAKKYNDEQPLLAEDHAWMDSSSHSDQELSVNMVFMAKMENILSDSEESSSSIEETIIKVSYYTSDSEKTFHDAIGSASENFDENHIVSQKDQDESEIDHNDLEEKDHLVHKLIAKFNQKFAKCQKRIEKVNKQNTYLEDEVMIDYALWEVIENGATLLKKKIMEGVMTEMPITTAEEKAQRRLEVKARSTLMMGIPNEHQLKFNSIKDAKKF</sequence>
<keyword evidence="4" id="KW-0548">Nucleotidyltransferase</keyword>
<dbReference type="InterPro" id="IPR036875">
    <property type="entry name" value="Znf_CCHC_sf"/>
</dbReference>
<reference evidence="4" key="1">
    <citation type="journal article" date="2022" name="Int. J. Mol. Sci.">
        <title>Draft Genome of Tanacetum Coccineum: Genomic Comparison of Closely Related Tanacetum-Family Plants.</title>
        <authorList>
            <person name="Yamashiro T."/>
            <person name="Shiraishi A."/>
            <person name="Nakayama K."/>
            <person name="Satake H."/>
        </authorList>
    </citation>
    <scope>NUCLEOTIDE SEQUENCE</scope>
</reference>
<feature type="compositionally biased region" description="Basic and acidic residues" evidence="2">
    <location>
        <begin position="196"/>
        <end position="215"/>
    </location>
</feature>
<dbReference type="Proteomes" id="UP001151760">
    <property type="component" value="Unassembled WGS sequence"/>
</dbReference>
<protein>
    <submittedName>
        <fullName evidence="4">RNA-directed DNA polymerase, eukaryota</fullName>
    </submittedName>
</protein>
<evidence type="ECO:0000256" key="2">
    <source>
        <dbReference type="SAM" id="MobiDB-lite"/>
    </source>
</evidence>
<evidence type="ECO:0000313" key="5">
    <source>
        <dbReference type="Proteomes" id="UP001151760"/>
    </source>
</evidence>